<dbReference type="EMBL" id="CP126056">
    <property type="protein sequence ID" value="WHX09043.1"/>
    <property type="molecule type" value="Genomic_DNA"/>
</dbReference>
<evidence type="ECO:0000313" key="13">
    <source>
        <dbReference type="Proteomes" id="UP000500949"/>
    </source>
</evidence>
<reference evidence="8" key="6">
    <citation type="journal article" date="2023" name="Nat. Commun.">
        <title>Identification of a novel Human Milk Oligosaccharides utilization cluster in the infant gut commensal Bacteroides dorei.</title>
        <authorList>
            <person name="Kijner S."/>
            <person name="Ennis D."/>
            <person name="Shmorak S."/>
            <person name="Florentin A."/>
            <person name="Yassour M."/>
        </authorList>
    </citation>
    <scope>NUCLEOTIDE SEQUENCE</scope>
    <source>
        <strain evidence="8">2</strain>
    </source>
</reference>
<evidence type="ECO:0000313" key="3">
    <source>
        <dbReference type="EMBL" id="MDU0272706.1"/>
    </source>
</evidence>
<dbReference type="Pfam" id="PF20326">
    <property type="entry name" value="DUF6621"/>
    <property type="match status" value="1"/>
</dbReference>
<dbReference type="AlphaFoldDB" id="A0A0K2HNA1"/>
<dbReference type="EMBL" id="JAHOAX010000015">
    <property type="protein sequence ID" value="MBV3124574.1"/>
    <property type="molecule type" value="Genomic_DNA"/>
</dbReference>
<evidence type="ECO:0000313" key="9">
    <source>
        <dbReference type="Proteomes" id="UP000283678"/>
    </source>
</evidence>
<dbReference type="EMBL" id="QRZL01000004">
    <property type="protein sequence ID" value="RGV79902.1"/>
    <property type="molecule type" value="Genomic_DNA"/>
</dbReference>
<evidence type="ECO:0000313" key="11">
    <source>
        <dbReference type="Proteomes" id="UP000294834"/>
    </source>
</evidence>
<dbReference type="Proteomes" id="UP000777173">
    <property type="component" value="Unassembled WGS sequence"/>
</dbReference>
<evidence type="ECO:0000313" key="1">
    <source>
        <dbReference type="EMBL" id="KAA5380071.1"/>
    </source>
</evidence>
<reference evidence="5 9" key="1">
    <citation type="submission" date="2018-08" db="EMBL/GenBank/DDBJ databases">
        <title>A genome reference for cultivated species of the human gut microbiota.</title>
        <authorList>
            <person name="Zou Y."/>
            <person name="Xue W."/>
            <person name="Luo G."/>
        </authorList>
    </citation>
    <scope>NUCLEOTIDE SEQUENCE [LARGE SCALE GENOMIC DNA]</scope>
    <source>
        <strain evidence="5 9">AF14-1AC</strain>
    </source>
</reference>
<dbReference type="Proteomes" id="UP001177934">
    <property type="component" value="Chromosome"/>
</dbReference>
<dbReference type="Proteomes" id="UP000283678">
    <property type="component" value="Unassembled WGS sequence"/>
</dbReference>
<dbReference type="Proteomes" id="UP000294834">
    <property type="component" value="Unassembled WGS sequence"/>
</dbReference>
<evidence type="ECO:0000313" key="4">
    <source>
        <dbReference type="EMBL" id="QJR77423.1"/>
    </source>
</evidence>
<reference evidence="4 13" key="4">
    <citation type="submission" date="2019-11" db="EMBL/GenBank/DDBJ databases">
        <title>Complete genome sequence of Bacteroides dorei DSM 17855.</title>
        <authorList>
            <person name="Russell J.T."/>
        </authorList>
    </citation>
    <scope>NUCLEOTIDE SEQUENCE [LARGE SCALE GENOMIC DNA]</scope>
    <source>
        <strain evidence="4 13">DSM 17855</strain>
    </source>
</reference>
<dbReference type="Proteomes" id="UP001181086">
    <property type="component" value="Unassembled WGS sequence"/>
</dbReference>
<dbReference type="EMBL" id="VVZB01000015">
    <property type="protein sequence ID" value="KAA5380071.1"/>
    <property type="molecule type" value="Genomic_DNA"/>
</dbReference>
<evidence type="ECO:0000313" key="10">
    <source>
        <dbReference type="Proteomes" id="UP000294527"/>
    </source>
</evidence>
<dbReference type="RefSeq" id="WP_007833218.1">
    <property type="nucleotide sequence ID" value="NZ_BAABYF010000001.1"/>
</dbReference>
<reference evidence="10 11" key="3">
    <citation type="journal article" date="2019" name="Nat. Microbiol.">
        <title>Genomic variation and strain-specific functional adaptation in the human gut microbiome during early life.</title>
        <authorList>
            <person name="Vatanen T."/>
            <person name="Plichta D.R."/>
            <person name="Somani J."/>
            <person name="Munch P.C."/>
            <person name="Arthur T.D."/>
            <person name="Hall A.B."/>
            <person name="Rudolf S."/>
            <person name="Oakeley E.J."/>
            <person name="Ke X."/>
            <person name="Young R.A."/>
            <person name="Haiser H.J."/>
            <person name="Kolde R."/>
            <person name="Yassour M."/>
            <person name="Luopajarvi K."/>
            <person name="Siljander H."/>
            <person name="Virtanen S.M."/>
            <person name="Ilonen J."/>
            <person name="Uibo R."/>
            <person name="Tillmann V."/>
            <person name="Mokurov S."/>
            <person name="Dorshakova N."/>
            <person name="Porter J.A."/>
            <person name="McHardy A.C."/>
            <person name="Lahdesmaki H."/>
            <person name="Vlamakis H."/>
            <person name="Huttenhower C."/>
            <person name="Knip M."/>
            <person name="Xavier R.J."/>
        </authorList>
    </citation>
    <scope>NUCLEOTIDE SEQUENCE [LARGE SCALE GENOMIC DNA]</scope>
    <source>
        <strain evidence="6 10">RJX1047</strain>
        <strain evidence="7 11">RJX1052</strain>
    </source>
</reference>
<dbReference type="GeneID" id="93447807"/>
<evidence type="ECO:0000313" key="2">
    <source>
        <dbReference type="EMBL" id="MBV3124574.1"/>
    </source>
</evidence>
<evidence type="ECO:0000313" key="12">
    <source>
        <dbReference type="Proteomes" id="UP000347681"/>
    </source>
</evidence>
<evidence type="ECO:0000313" key="5">
    <source>
        <dbReference type="EMBL" id="RGV79902.1"/>
    </source>
</evidence>
<dbReference type="EMBL" id="SLTX01000001">
    <property type="protein sequence ID" value="TDB08157.1"/>
    <property type="molecule type" value="Genomic_DNA"/>
</dbReference>
<dbReference type="InterPro" id="IPR046729">
    <property type="entry name" value="DUF6621"/>
</dbReference>
<accession>A0A0K2HNA1</accession>
<evidence type="ECO:0000313" key="6">
    <source>
        <dbReference type="EMBL" id="TDA75153.1"/>
    </source>
</evidence>
<reference evidence="3" key="7">
    <citation type="submission" date="2023-10" db="EMBL/GenBank/DDBJ databases">
        <title>Genome of Potential pathogenic bacteria in Crohn's disease.</title>
        <authorList>
            <person name="Rodriguez-Palacios A."/>
        </authorList>
    </citation>
    <scope>NUCLEOTIDE SEQUENCE</scope>
    <source>
        <strain evidence="3">CavFT-hAR62</strain>
    </source>
</reference>
<reference evidence="2" key="5">
    <citation type="submission" date="2021-06" db="EMBL/GenBank/DDBJ databases">
        <title>Collection of gut derived symbiotic bacterial strains cultured from healthy donors.</title>
        <authorList>
            <person name="Lin H."/>
            <person name="Littmann E."/>
            <person name="Pamer E.G."/>
        </authorList>
    </citation>
    <scope>NUCLEOTIDE SEQUENCE</scope>
    <source>
        <strain evidence="2">MSK.5.10</strain>
    </source>
</reference>
<protein>
    <submittedName>
        <fullName evidence="3">DUF6621 family protein</fullName>
    </submittedName>
</protein>
<sequence length="193" mass="21470">MTNEIKFADTVILVDVAYVDRVAGDLSKHFGDVVGRKLPKADLPVLLECLSLDSGIPLGENAVQVLFIYDEESKKMDAFQPSDLEKELNNVAFKSQLGEFALYSFEPSDMASREELFLESLRVVVDAKEVKRVIIVPAEEEYGDKVPAILNKVDGKEKMTVFGMNPPACEVAYQWEMFGFAVLQSLGIKADEL</sequence>
<dbReference type="Proteomes" id="UP000500949">
    <property type="component" value="Chromosome"/>
</dbReference>
<dbReference type="Proteomes" id="UP000347681">
    <property type="component" value="Unassembled WGS sequence"/>
</dbReference>
<dbReference type="EMBL" id="CP046176">
    <property type="protein sequence ID" value="QJR77423.1"/>
    <property type="molecule type" value="Genomic_DNA"/>
</dbReference>
<name>A0A0K2HNA1_9BACT</name>
<dbReference type="EMBL" id="JAWDEV010000013">
    <property type="protein sequence ID" value="MDU0272706.1"/>
    <property type="molecule type" value="Genomic_DNA"/>
</dbReference>
<organism evidence="6 10">
    <name type="scientific">Phocaeicola dorei</name>
    <dbReference type="NCBI Taxonomy" id="357276"/>
    <lineage>
        <taxon>Bacteria</taxon>
        <taxon>Pseudomonadati</taxon>
        <taxon>Bacteroidota</taxon>
        <taxon>Bacteroidia</taxon>
        <taxon>Bacteroidales</taxon>
        <taxon>Bacteroidaceae</taxon>
        <taxon>Phocaeicola</taxon>
    </lineage>
</organism>
<dbReference type="KEGG" id="bdh:GV66_19695"/>
<reference evidence="1 12" key="2">
    <citation type="journal article" date="2019" name="Nat. Med.">
        <title>A library of human gut bacterial isolates paired with longitudinal multiomics data enables mechanistic microbiome research.</title>
        <authorList>
            <person name="Poyet M."/>
            <person name="Groussin M."/>
            <person name="Gibbons S.M."/>
            <person name="Avila-Pacheco J."/>
            <person name="Jiang X."/>
            <person name="Kearney S.M."/>
            <person name="Perrotta A.R."/>
            <person name="Berdy B."/>
            <person name="Zhao S."/>
            <person name="Lieberman T.D."/>
            <person name="Swanson P.K."/>
            <person name="Smith M."/>
            <person name="Roesemann S."/>
            <person name="Alexander J.E."/>
            <person name="Rich S.A."/>
            <person name="Livny J."/>
            <person name="Vlamakis H."/>
            <person name="Clish C."/>
            <person name="Bullock K."/>
            <person name="Deik A."/>
            <person name="Scott J."/>
            <person name="Pierce K.A."/>
            <person name="Xavier R.J."/>
            <person name="Alm E.J."/>
        </authorList>
    </citation>
    <scope>NUCLEOTIDE SEQUENCE [LARGE SCALE GENOMIC DNA]</scope>
    <source>
        <strain evidence="1 12">BIOML-A5</strain>
    </source>
</reference>
<evidence type="ECO:0000313" key="8">
    <source>
        <dbReference type="EMBL" id="WHX09043.1"/>
    </source>
</evidence>
<dbReference type="Proteomes" id="UP000294527">
    <property type="component" value="Unassembled WGS sequence"/>
</dbReference>
<proteinExistence type="predicted"/>
<dbReference type="EMBL" id="SLTU01000001">
    <property type="protein sequence ID" value="TDA75153.1"/>
    <property type="molecule type" value="Genomic_DNA"/>
</dbReference>
<evidence type="ECO:0000313" key="7">
    <source>
        <dbReference type="EMBL" id="TDB08157.1"/>
    </source>
</evidence>
<gene>
    <name evidence="5" type="ORF">DWW04_05700</name>
    <name evidence="6" type="ORF">E1I98_01465</name>
    <name evidence="7" type="ORF">E1J06_12555</name>
    <name evidence="1" type="ORF">F2Y61_19145</name>
    <name evidence="4" type="ORF">GKD17_14080</name>
    <name evidence="2" type="ORF">KSU80_15530</name>
    <name evidence="8" type="ORF">QNN11_16780</name>
    <name evidence="3" type="ORF">RVH45_23075</name>
</gene>